<dbReference type="InterPro" id="IPR030564">
    <property type="entry name" value="Myotubularin"/>
</dbReference>
<dbReference type="EMBL" id="CP014500">
    <property type="protein sequence ID" value="ANB11743.1"/>
    <property type="molecule type" value="Genomic_DNA"/>
</dbReference>
<dbReference type="KEGG" id="slb:AWJ20_4565"/>
<evidence type="ECO:0000256" key="3">
    <source>
        <dbReference type="SAM" id="MobiDB-lite"/>
    </source>
</evidence>
<name>A0A167CIH1_9ASCO</name>
<keyword evidence="6" id="KW-1185">Reference proteome</keyword>
<dbReference type="GeneID" id="30036711"/>
<dbReference type="PANTHER" id="PTHR10807:SF128">
    <property type="entry name" value="PHOSPHATIDYLINOSITOL-3,5-BISPHOSPHATE 3-PHOSPHATASE"/>
    <property type="match status" value="1"/>
</dbReference>
<dbReference type="AlphaFoldDB" id="A0A167CIH1"/>
<gene>
    <name evidence="5" type="primary">YMR1</name>
    <name evidence="5" type="ORF">AWJ20_4565</name>
</gene>
<dbReference type="RefSeq" id="XP_018734220.1">
    <property type="nucleotide sequence ID" value="XM_018881645.1"/>
</dbReference>
<feature type="domain" description="Myotubularin phosphatase" evidence="4">
    <location>
        <begin position="1"/>
        <end position="317"/>
    </location>
</feature>
<dbReference type="Proteomes" id="UP000189580">
    <property type="component" value="Chromosome c"/>
</dbReference>
<dbReference type="PROSITE" id="PS00383">
    <property type="entry name" value="TYR_PHOSPHATASE_1"/>
    <property type="match status" value="1"/>
</dbReference>
<feature type="binding site" evidence="2">
    <location>
        <begin position="16"/>
        <end position="17"/>
    </location>
    <ligand>
        <name>substrate</name>
    </ligand>
</feature>
<dbReference type="InterPro" id="IPR029021">
    <property type="entry name" value="Prot-tyrosine_phosphatase-like"/>
</dbReference>
<dbReference type="InterPro" id="IPR010569">
    <property type="entry name" value="Myotubularin-like_Pase_dom"/>
</dbReference>
<dbReference type="GO" id="GO:0005737">
    <property type="term" value="C:cytoplasm"/>
    <property type="evidence" value="ECO:0007669"/>
    <property type="project" value="TreeGrafter"/>
</dbReference>
<accession>A0A167CIH1</accession>
<feature type="binding site" evidence="2">
    <location>
        <begin position="80"/>
        <end position="86"/>
    </location>
    <ligand>
        <name>substrate</name>
    </ligand>
</feature>
<organism evidence="5 6">
    <name type="scientific">Sugiyamaella lignohabitans</name>
    <dbReference type="NCBI Taxonomy" id="796027"/>
    <lineage>
        <taxon>Eukaryota</taxon>
        <taxon>Fungi</taxon>
        <taxon>Dikarya</taxon>
        <taxon>Ascomycota</taxon>
        <taxon>Saccharomycotina</taxon>
        <taxon>Dipodascomycetes</taxon>
        <taxon>Dipodascales</taxon>
        <taxon>Trichomonascaceae</taxon>
        <taxon>Sugiyamaella</taxon>
    </lineage>
</organism>
<evidence type="ECO:0000259" key="4">
    <source>
        <dbReference type="PROSITE" id="PS51339"/>
    </source>
</evidence>
<reference evidence="5 6" key="1">
    <citation type="submission" date="2016-02" db="EMBL/GenBank/DDBJ databases">
        <title>Complete genome sequence and transcriptome regulation of the pentose utilising yeast Sugiyamaella lignohabitans.</title>
        <authorList>
            <person name="Bellasio M."/>
            <person name="Peymann A."/>
            <person name="Valli M."/>
            <person name="Sipitzky M."/>
            <person name="Graf A."/>
            <person name="Sauer M."/>
            <person name="Marx H."/>
            <person name="Mattanovich D."/>
        </authorList>
    </citation>
    <scope>NUCLEOTIDE SEQUENCE [LARGE SCALE GENOMIC DNA]</scope>
    <source>
        <strain evidence="5 6">CBS 10342</strain>
    </source>
</reference>
<feature type="active site" description="Phosphocysteine intermediate" evidence="1">
    <location>
        <position position="80"/>
    </location>
</feature>
<dbReference type="SUPFAM" id="SSF52799">
    <property type="entry name" value="(Phosphotyrosine protein) phosphatases II"/>
    <property type="match status" value="1"/>
</dbReference>
<evidence type="ECO:0000256" key="2">
    <source>
        <dbReference type="PIRSR" id="PIRSR630564-2"/>
    </source>
</evidence>
<feature type="compositionally biased region" description="Polar residues" evidence="3">
    <location>
        <begin position="401"/>
        <end position="413"/>
    </location>
</feature>
<dbReference type="GO" id="GO:0004438">
    <property type="term" value="F:phosphatidylinositol-3-phosphate phosphatase activity"/>
    <property type="evidence" value="ECO:0007669"/>
    <property type="project" value="TreeGrafter"/>
</dbReference>
<dbReference type="OrthoDB" id="271628at2759"/>
<evidence type="ECO:0000313" key="5">
    <source>
        <dbReference type="EMBL" id="ANB11743.1"/>
    </source>
</evidence>
<evidence type="ECO:0000313" key="6">
    <source>
        <dbReference type="Proteomes" id="UP000189580"/>
    </source>
</evidence>
<dbReference type="InterPro" id="IPR016130">
    <property type="entry name" value="Tyr_Pase_AS"/>
</dbReference>
<dbReference type="PANTHER" id="PTHR10807">
    <property type="entry name" value="MYOTUBULARIN-RELATED"/>
    <property type="match status" value="1"/>
</dbReference>
<dbReference type="GO" id="GO:0046856">
    <property type="term" value="P:phosphatidylinositol dephosphorylation"/>
    <property type="evidence" value="ECO:0007669"/>
    <property type="project" value="TreeGrafter"/>
</dbReference>
<proteinExistence type="predicted"/>
<dbReference type="GO" id="GO:0016020">
    <property type="term" value="C:membrane"/>
    <property type="evidence" value="ECO:0007669"/>
    <property type="project" value="TreeGrafter"/>
</dbReference>
<sequence length="564" mass="63139">MDNYKPAKKYYLGIDNIHVMRDSMNKVVEALKDGDLSARSPNQELLAKSNWLKHVSTVQKGAVLIAQQVHYKFSHVVVHCSDGWDRTPQLTALAQIMLDPYFRTIDGFIVLVEKEWLSFGHRFAERSHVPANCKVKEFTLSQQQEALGYSGNNDLTSEFINGFTNSNSTNTGSATPVASARSNFLNNVTNLLPDGGTSKASKYSGPIFHQFLDCVYQIMRQFPEKFEYNERFLRRLLYHVYSCQYGTFLFNSESERVKAGAEKKTRSVWDYFLARRKQFTNVKYVKSDNNNLDNSNNTESNVVFPDPKDVKWWAEALGRSDQEMNANIPVLSDVSRQSTPVEPEHSQDFLNAFQSMNFHNKYLKDTTERLRASSGHTSTPDLRLERENASPDGMRGKRDTSVQPSPTGNSSFPSEGFGKITRPTADVELAGGLEKGKTKDDADSNALNKESQEAPQEETLKLDSKKSPIASPENSSSFTEPLGSTLVDYSSDDRESTHRHPRPARKFDSMSLDPGPYNEDSGNYNNRPLANGSAVLADGAATLAAVAEDIFGRLTRTDQPRASN</sequence>
<dbReference type="PROSITE" id="PS51339">
    <property type="entry name" value="PPASE_MYOTUBULARIN"/>
    <property type="match status" value="1"/>
</dbReference>
<feature type="compositionally biased region" description="Basic and acidic residues" evidence="3">
    <location>
        <begin position="382"/>
        <end position="400"/>
    </location>
</feature>
<evidence type="ECO:0000256" key="1">
    <source>
        <dbReference type="PIRSR" id="PIRSR630564-1"/>
    </source>
</evidence>
<protein>
    <submittedName>
        <fullName evidence="5">Phosphatidylinositol-3-phosphatase YMR1</fullName>
    </submittedName>
</protein>
<feature type="region of interest" description="Disordered" evidence="3">
    <location>
        <begin position="368"/>
        <end position="525"/>
    </location>
</feature>
<dbReference type="Pfam" id="PF06602">
    <property type="entry name" value="Myotub-related"/>
    <property type="match status" value="1"/>
</dbReference>